<evidence type="ECO:0000313" key="10">
    <source>
        <dbReference type="EMBL" id="KAK3582137.1"/>
    </source>
</evidence>
<dbReference type="Gene3D" id="3.40.390.10">
    <property type="entry name" value="Collagenase (Catalytic Domain)"/>
    <property type="match status" value="1"/>
</dbReference>
<evidence type="ECO:0000256" key="1">
    <source>
        <dbReference type="ARBA" id="ARBA00022670"/>
    </source>
</evidence>
<dbReference type="Proteomes" id="UP001195483">
    <property type="component" value="Unassembled WGS sequence"/>
</dbReference>
<dbReference type="GO" id="GO:0046872">
    <property type="term" value="F:metal ion binding"/>
    <property type="evidence" value="ECO:0007669"/>
    <property type="project" value="UniProtKB-KW"/>
</dbReference>
<keyword evidence="7" id="KW-0325">Glycoprotein</keyword>
<gene>
    <name evidence="10" type="ORF">CHS0354_017248</name>
</gene>
<keyword evidence="2" id="KW-0479">Metal-binding</keyword>
<dbReference type="SUPFAM" id="SSF55486">
    <property type="entry name" value="Metalloproteases ('zincins'), catalytic domain"/>
    <property type="match status" value="1"/>
</dbReference>
<dbReference type="EMBL" id="JAEAOA010001059">
    <property type="protein sequence ID" value="KAK3582137.1"/>
    <property type="molecule type" value="Genomic_DNA"/>
</dbReference>
<dbReference type="AlphaFoldDB" id="A0AAE0VMC7"/>
<protein>
    <recommendedName>
        <fullName evidence="9">Peptidase M12B domain-containing protein</fullName>
    </recommendedName>
</protein>
<feature type="domain" description="Peptidase M12B" evidence="9">
    <location>
        <begin position="194"/>
        <end position="425"/>
    </location>
</feature>
<evidence type="ECO:0000256" key="7">
    <source>
        <dbReference type="ARBA" id="ARBA00023180"/>
    </source>
</evidence>
<reference evidence="10" key="1">
    <citation type="journal article" date="2021" name="Genome Biol. Evol.">
        <title>A High-Quality Reference Genome for a Parasitic Bivalve with Doubly Uniparental Inheritance (Bivalvia: Unionida).</title>
        <authorList>
            <person name="Smith C.H."/>
        </authorList>
    </citation>
    <scope>NUCLEOTIDE SEQUENCE</scope>
    <source>
        <strain evidence="10">CHS0354</strain>
    </source>
</reference>
<sequence length="517" mass="58579">MKWIMRQKEDTHIVRYSNVVTASLETVWLKDVNTRTLTDEQTLCDPAFPNEMTFHLQRGPDTIILNLKRNNAVNPNADVYYVQRLENGRSALFKKDNLEMDDVAYYQDRENGAVMTVRYVKSSHDQCHRVINGNIQIGDRSYDLRPAEIDVASRSELDVPDLLGMQYDLQEQDHMDIQNSVQNKAQSRQLEDTCDVEIGVMIETEIWDLFLSTVDSSLELEAREALAYRKIKQAYSHVINGIAMLYSKIDDPEMPINVVLAGFIVFKTKGEFPHKASRVTVLSPKKYIDAVKYLKDLCDWGVEVGPTYIPPFDHVMLFTRYNLYVQSFSKTLTGITSTGDVCEACGGTSIVMAGDFPFMVRTAARQLGRNLGADHDGEGNAKKCKADDLFIMSTKIPTLSTLSRNYYTFSTCSVKAFKDNLKDKECLTNTGFNYNLQEYKQFVKNQTGEVYDVDAQCELILGAGANNCMYIPSEICRSMRCKDPKTRRCVDTKFSAASGTKCGINKWCIDEQCVSKS</sequence>
<dbReference type="Gene3D" id="3.40.1620.60">
    <property type="match status" value="1"/>
</dbReference>
<keyword evidence="4" id="KW-0862">Zinc</keyword>
<dbReference type="GO" id="GO:0004222">
    <property type="term" value="F:metalloendopeptidase activity"/>
    <property type="evidence" value="ECO:0007669"/>
    <property type="project" value="InterPro"/>
</dbReference>
<evidence type="ECO:0000256" key="2">
    <source>
        <dbReference type="ARBA" id="ARBA00022723"/>
    </source>
</evidence>
<keyword evidence="3" id="KW-0378">Hydrolase</keyword>
<keyword evidence="11" id="KW-1185">Reference proteome</keyword>
<dbReference type="InterPro" id="IPR024079">
    <property type="entry name" value="MetalloPept_cat_dom_sf"/>
</dbReference>
<name>A0AAE0VMC7_9BIVA</name>
<dbReference type="GO" id="GO:0006509">
    <property type="term" value="P:membrane protein ectodomain proteolysis"/>
    <property type="evidence" value="ECO:0007669"/>
    <property type="project" value="TreeGrafter"/>
</dbReference>
<evidence type="ECO:0000256" key="6">
    <source>
        <dbReference type="ARBA" id="ARBA00023157"/>
    </source>
</evidence>
<evidence type="ECO:0000256" key="5">
    <source>
        <dbReference type="ARBA" id="ARBA00023049"/>
    </source>
</evidence>
<dbReference type="PANTHER" id="PTHR11905:SF159">
    <property type="entry name" value="ADAM METALLOPROTEASE"/>
    <property type="match status" value="1"/>
</dbReference>
<dbReference type="InterPro" id="IPR001590">
    <property type="entry name" value="Peptidase_M12B"/>
</dbReference>
<evidence type="ECO:0000259" key="9">
    <source>
        <dbReference type="PROSITE" id="PS50215"/>
    </source>
</evidence>
<dbReference type="PANTHER" id="PTHR11905">
    <property type="entry name" value="ADAM A DISINTEGRIN AND METALLOPROTEASE DOMAIN"/>
    <property type="match status" value="1"/>
</dbReference>
<dbReference type="Pfam" id="PF01421">
    <property type="entry name" value="Reprolysin"/>
    <property type="match status" value="1"/>
</dbReference>
<evidence type="ECO:0000256" key="4">
    <source>
        <dbReference type="ARBA" id="ARBA00022833"/>
    </source>
</evidence>
<evidence type="ECO:0000256" key="3">
    <source>
        <dbReference type="ARBA" id="ARBA00022801"/>
    </source>
</evidence>
<comment type="caution">
    <text evidence="10">The sequence shown here is derived from an EMBL/GenBank/DDBJ whole genome shotgun (WGS) entry which is preliminary data.</text>
</comment>
<keyword evidence="5" id="KW-0482">Metalloprotease</keyword>
<proteinExistence type="predicted"/>
<dbReference type="PROSITE" id="PS50215">
    <property type="entry name" value="ADAM_MEPRO"/>
    <property type="match status" value="1"/>
</dbReference>
<evidence type="ECO:0000313" key="11">
    <source>
        <dbReference type="Proteomes" id="UP001195483"/>
    </source>
</evidence>
<reference evidence="10" key="2">
    <citation type="journal article" date="2021" name="Genome Biol. Evol.">
        <title>Developing a high-quality reference genome for a parasitic bivalve with doubly uniparental inheritance (Bivalvia: Unionida).</title>
        <authorList>
            <person name="Smith C.H."/>
        </authorList>
    </citation>
    <scope>NUCLEOTIDE SEQUENCE</scope>
    <source>
        <strain evidence="10">CHS0354</strain>
        <tissue evidence="10">Mantle</tissue>
    </source>
</reference>
<keyword evidence="6" id="KW-1015">Disulfide bond</keyword>
<dbReference type="InterPro" id="IPR041645">
    <property type="entry name" value="ADAMTS_CR_2"/>
</dbReference>
<reference evidence="10" key="3">
    <citation type="submission" date="2023-05" db="EMBL/GenBank/DDBJ databases">
        <authorList>
            <person name="Smith C.H."/>
        </authorList>
    </citation>
    <scope>NUCLEOTIDE SEQUENCE</scope>
    <source>
        <strain evidence="10">CHS0354</strain>
        <tissue evidence="10">Mantle</tissue>
    </source>
</reference>
<comment type="caution">
    <text evidence="8">Lacks conserved residue(s) required for the propagation of feature annotation.</text>
</comment>
<dbReference type="Pfam" id="PF17771">
    <property type="entry name" value="ADAMTS_CR_2"/>
    <property type="match status" value="1"/>
</dbReference>
<accession>A0AAE0VMC7</accession>
<keyword evidence="1" id="KW-0645">Protease</keyword>
<evidence type="ECO:0000256" key="8">
    <source>
        <dbReference type="PROSITE-ProRule" id="PRU00276"/>
    </source>
</evidence>
<organism evidence="10 11">
    <name type="scientific">Potamilus streckersoni</name>
    <dbReference type="NCBI Taxonomy" id="2493646"/>
    <lineage>
        <taxon>Eukaryota</taxon>
        <taxon>Metazoa</taxon>
        <taxon>Spiralia</taxon>
        <taxon>Lophotrochozoa</taxon>
        <taxon>Mollusca</taxon>
        <taxon>Bivalvia</taxon>
        <taxon>Autobranchia</taxon>
        <taxon>Heteroconchia</taxon>
        <taxon>Palaeoheterodonta</taxon>
        <taxon>Unionida</taxon>
        <taxon>Unionoidea</taxon>
        <taxon>Unionidae</taxon>
        <taxon>Ambleminae</taxon>
        <taxon>Lampsilini</taxon>
        <taxon>Potamilus</taxon>
    </lineage>
</organism>